<feature type="binding site" evidence="1">
    <location>
        <position position="59"/>
    </location>
    <ligand>
        <name>substrate</name>
    </ligand>
</feature>
<dbReference type="InterPro" id="IPR029033">
    <property type="entry name" value="His_PPase_superfam"/>
</dbReference>
<dbReference type="PANTHER" id="PTHR48100:SF1">
    <property type="entry name" value="HISTIDINE PHOSPHATASE FAMILY PROTEIN-RELATED"/>
    <property type="match status" value="1"/>
</dbReference>
<dbReference type="Pfam" id="PF00300">
    <property type="entry name" value="His_Phos_1"/>
    <property type="match status" value="1"/>
</dbReference>
<organism evidence="2">
    <name type="scientific">Levilinea saccharolytica</name>
    <dbReference type="NCBI Taxonomy" id="229921"/>
    <lineage>
        <taxon>Bacteria</taxon>
        <taxon>Bacillati</taxon>
        <taxon>Chloroflexota</taxon>
        <taxon>Anaerolineae</taxon>
        <taxon>Anaerolineales</taxon>
        <taxon>Anaerolineaceae</taxon>
        <taxon>Levilinea</taxon>
    </lineage>
</organism>
<dbReference type="SMART" id="SM00855">
    <property type="entry name" value="PGAM"/>
    <property type="match status" value="1"/>
</dbReference>
<dbReference type="InterPro" id="IPR013078">
    <property type="entry name" value="His_Pase_superF_clade-1"/>
</dbReference>
<feature type="binding site" evidence="1">
    <location>
        <begin position="8"/>
        <end position="15"/>
    </location>
    <ligand>
        <name>substrate</name>
    </ligand>
</feature>
<dbReference type="RefSeq" id="WP_062419669.1">
    <property type="nucleotide sequence ID" value="NZ_BBXZ01000175.1"/>
</dbReference>
<sequence>MNTIFLVRHAENLANLTKEFSYRKVDYALTPKGVLQARQTAEFFRGQAIDHLYCSPLRRARQTAEIIGAAVGLQPVEIEAFREVNVGDLEGVPPTQDVWEAHDQVIAAWKAGQLDVSMPGGENYHSVWARFQDGLRQMCAGKTGQRMAVVGHGGMFSFCLQDLCPDVDAMALRREPNQNCSISEIRLAECNGRVRADLVSWCRVEHLSGPAAQFVLGFTTPQDFDPSGRLIR</sequence>
<accession>A0A0M9U339</accession>
<name>A0A0M9U339_9CHLR</name>
<dbReference type="SUPFAM" id="SSF53254">
    <property type="entry name" value="Phosphoglycerate mutase-like"/>
    <property type="match status" value="1"/>
</dbReference>
<dbReference type="PANTHER" id="PTHR48100">
    <property type="entry name" value="BROAD-SPECIFICITY PHOSPHATASE YOR283W-RELATED"/>
    <property type="match status" value="1"/>
</dbReference>
<dbReference type="Gene3D" id="3.40.50.1240">
    <property type="entry name" value="Phosphoglycerate mutase-like"/>
    <property type="match status" value="1"/>
</dbReference>
<proteinExistence type="predicted"/>
<evidence type="ECO:0000256" key="1">
    <source>
        <dbReference type="PIRSR" id="PIRSR613078-2"/>
    </source>
</evidence>
<dbReference type="GO" id="GO:0005737">
    <property type="term" value="C:cytoplasm"/>
    <property type="evidence" value="ECO:0007669"/>
    <property type="project" value="TreeGrafter"/>
</dbReference>
<dbReference type="CDD" id="cd07067">
    <property type="entry name" value="HP_PGM_like"/>
    <property type="match status" value="1"/>
</dbReference>
<dbReference type="GO" id="GO:0016791">
    <property type="term" value="F:phosphatase activity"/>
    <property type="evidence" value="ECO:0007669"/>
    <property type="project" value="TreeGrafter"/>
</dbReference>
<reference evidence="2" key="1">
    <citation type="journal article" date="2015" name="Genome Announc.">
        <title>Draft Genome Sequences of Anaerolinea thermolimosa IMO-1, Bellilinea caldifistulae GOMI-1, Leptolinea tardivitalis YMTK-2, Levilinea saccharolytica KIBI-1, Longilinea arvoryzae KOME-1, Previously Described as Members of the Class Anaerolineae (Chloroflexi).</title>
        <authorList>
            <person name="Matsuura N."/>
            <person name="Tourlousse M.D."/>
            <person name="Ohashi A."/>
            <person name="Hugenholtz P."/>
            <person name="Sekiguchi Y."/>
        </authorList>
    </citation>
    <scope>NUCLEOTIDE SEQUENCE</scope>
    <source>
        <strain evidence="2">KIBI-1</strain>
    </source>
</reference>
<protein>
    <submittedName>
        <fullName evidence="2">Fructose-2,6-bisphosphatase</fullName>
    </submittedName>
</protein>
<gene>
    <name evidence="2" type="ORF">LSAC_03288</name>
</gene>
<dbReference type="EMBL" id="DF967975">
    <property type="protein sequence ID" value="GAP19386.1"/>
    <property type="molecule type" value="Genomic_DNA"/>
</dbReference>
<dbReference type="OrthoDB" id="9781415at2"/>
<evidence type="ECO:0000313" key="2">
    <source>
        <dbReference type="EMBL" id="GAP19386.1"/>
    </source>
</evidence>
<dbReference type="AlphaFoldDB" id="A0A0M9U339"/>
<dbReference type="InterPro" id="IPR050275">
    <property type="entry name" value="PGM_Phosphatase"/>
</dbReference>